<dbReference type="InterPro" id="IPR046193">
    <property type="entry name" value="DUF6221"/>
</dbReference>
<evidence type="ECO:0000313" key="2">
    <source>
        <dbReference type="Proteomes" id="UP000199682"/>
    </source>
</evidence>
<dbReference type="EMBL" id="FNET01000008">
    <property type="protein sequence ID" value="SDK92856.1"/>
    <property type="molecule type" value="Genomic_DNA"/>
</dbReference>
<organism evidence="1 2">
    <name type="scientific">Lentzea albidocapillata subsp. violacea</name>
    <dbReference type="NCBI Taxonomy" id="128104"/>
    <lineage>
        <taxon>Bacteria</taxon>
        <taxon>Bacillati</taxon>
        <taxon>Actinomycetota</taxon>
        <taxon>Actinomycetes</taxon>
        <taxon>Pseudonocardiales</taxon>
        <taxon>Pseudonocardiaceae</taxon>
        <taxon>Lentzea</taxon>
    </lineage>
</organism>
<proteinExistence type="predicted"/>
<dbReference type="RefSeq" id="WP_090007165.1">
    <property type="nucleotide sequence ID" value="NZ_FNET01000008.1"/>
</dbReference>
<dbReference type="AlphaFoldDB" id="A0A1G9FWN3"/>
<reference evidence="2" key="1">
    <citation type="submission" date="2016-10" db="EMBL/GenBank/DDBJ databases">
        <authorList>
            <person name="Varghese N."/>
            <person name="Submissions S."/>
        </authorList>
    </citation>
    <scope>NUCLEOTIDE SEQUENCE [LARGE SCALE GENOMIC DNA]</scope>
    <source>
        <strain evidence="2">DSM 44796</strain>
    </source>
</reference>
<protein>
    <submittedName>
        <fullName evidence="1">Uncharacterized protein</fullName>
    </submittedName>
</protein>
<evidence type="ECO:0000313" key="1">
    <source>
        <dbReference type="EMBL" id="SDK92856.1"/>
    </source>
</evidence>
<gene>
    <name evidence="1" type="ORF">SAMN04488074_10812</name>
</gene>
<accession>A0A1G9FWN3</accession>
<name>A0A1G9FWN3_9PSEU</name>
<sequence>MTDIHALIVRLRAEIKNVEDIARETAPIQWAAVGHRVASRAGEVVGNFENEGNARHAAWHDPMTVVIRCVKDRLIVSRCEDVIGARDLSNYGDPGLLDGDPEAAAVVLAVETVIDLASGYTRGSDVTK</sequence>
<dbReference type="Pfam" id="PF19730">
    <property type="entry name" value="DUF6221"/>
    <property type="match status" value="1"/>
</dbReference>
<dbReference type="Proteomes" id="UP000199682">
    <property type="component" value="Unassembled WGS sequence"/>
</dbReference>